<dbReference type="Pfam" id="PF04042">
    <property type="entry name" value="DNA_pol_E_B"/>
    <property type="match status" value="1"/>
</dbReference>
<dbReference type="InterPro" id="IPR016266">
    <property type="entry name" value="POLE2"/>
</dbReference>
<keyword evidence="4 6" id="KW-0238">DNA-binding</keyword>
<protein>
    <recommendedName>
        <fullName evidence="6">DNA polymerase epsilon subunit</fullName>
    </recommendedName>
    <alternativeName>
        <fullName evidence="6">DNA polymerase II subunit 2</fullName>
    </alternativeName>
</protein>
<keyword evidence="3 6" id="KW-0235">DNA replication</keyword>
<proteinExistence type="inferred from homology"/>
<organism evidence="8">
    <name type="scientific">Auxenochlorella protothecoides</name>
    <name type="common">Green microalga</name>
    <name type="synonym">Chlorella protothecoides</name>
    <dbReference type="NCBI Taxonomy" id="3075"/>
    <lineage>
        <taxon>Eukaryota</taxon>
        <taxon>Viridiplantae</taxon>
        <taxon>Chlorophyta</taxon>
        <taxon>core chlorophytes</taxon>
        <taxon>Trebouxiophyceae</taxon>
        <taxon>Chlorellales</taxon>
        <taxon>Chlorellaceae</taxon>
        <taxon>Auxenochlorella</taxon>
    </lineage>
</organism>
<dbReference type="GO" id="GO:0003677">
    <property type="term" value="F:DNA binding"/>
    <property type="evidence" value="ECO:0007669"/>
    <property type="project" value="UniProtKB-UniRule"/>
</dbReference>
<evidence type="ECO:0000256" key="3">
    <source>
        <dbReference type="ARBA" id="ARBA00022705"/>
    </source>
</evidence>
<dbReference type="PANTHER" id="PTHR12708:SF0">
    <property type="entry name" value="DNA POLYMERASE EPSILON SUBUNIT 2"/>
    <property type="match status" value="1"/>
</dbReference>
<comment type="function">
    <text evidence="6">Participates in DNA repair and in chromosomal DNA replication.</text>
</comment>
<gene>
    <name evidence="8" type="ORF">g.18794</name>
</gene>
<evidence type="ECO:0000256" key="1">
    <source>
        <dbReference type="ARBA" id="ARBA00004123"/>
    </source>
</evidence>
<sequence>MASGEESRATRVWLQKQFRTSGLQLDPGALSYLVDAVQGLHDPEEYIHRIMDEASAGAQRRLTLESLEGLVRRLDGARAQTSGTQVIPAFQTPVLEYDPIRKQFHASPAPPRLFPEAKSKIALYVNRYHLVHQRLRRNRLFRPTHWAGVAGAQGQECELTELKALLGLVGQSKYVLGFLSQPREGEYALEDLSARLPLDIQDAERTPGLFTENSIVVAEGQLQPSGRFKAVALGMPPPESRAASIEALQGLVTFGGSEPDAKEAAAWDASHPDDATLLLSDVWLDDACAMANLEALLATLAEADASSQPPPSLIVLCGDFLSPAGRRAVVGGGAAKTSAAGGAGGGLMGECRRAFDGLGRLLAQFPAVQEKSTLVLVPGPEDVGLGRALPHPGLPRAVLQGLLSAAPNTIVGSNPCRLRHGSCELVVLRSNLQCLLRGTAVVPPMPGSTPFQHAVASVAQQSHLCPVPLEVQPIHWEHDRALWLYPLPHALFLADSAPAGHHVYDSCVSLNPGSLVQGTYCSFNPVTRLGKVCSVQGKGEWQSQEAAVEMD</sequence>
<evidence type="ECO:0000256" key="5">
    <source>
        <dbReference type="ARBA" id="ARBA00023242"/>
    </source>
</evidence>
<keyword evidence="5 6" id="KW-0539">Nucleus</keyword>
<comment type="subcellular location">
    <subcellularLocation>
        <location evidence="1 6">Nucleus</location>
    </subcellularLocation>
</comment>
<evidence type="ECO:0000256" key="2">
    <source>
        <dbReference type="ARBA" id="ARBA00009560"/>
    </source>
</evidence>
<dbReference type="AlphaFoldDB" id="A0A1D2AH54"/>
<evidence type="ECO:0000256" key="4">
    <source>
        <dbReference type="ARBA" id="ARBA00023125"/>
    </source>
</evidence>
<dbReference type="GO" id="GO:0042276">
    <property type="term" value="P:error-prone translesion synthesis"/>
    <property type="evidence" value="ECO:0007669"/>
    <property type="project" value="TreeGrafter"/>
</dbReference>
<dbReference type="PIRSF" id="PIRSF000799">
    <property type="entry name" value="DNA_pol_eps_2"/>
    <property type="match status" value="1"/>
</dbReference>
<dbReference type="GO" id="GO:0008622">
    <property type="term" value="C:epsilon DNA polymerase complex"/>
    <property type="evidence" value="ECO:0007669"/>
    <property type="project" value="UniProtKB-UniRule"/>
</dbReference>
<dbReference type="PANTHER" id="PTHR12708">
    <property type="entry name" value="DNA POLYMERASE EPSILON SUBUNIT B"/>
    <property type="match status" value="1"/>
</dbReference>
<evidence type="ECO:0000259" key="7">
    <source>
        <dbReference type="Pfam" id="PF04042"/>
    </source>
</evidence>
<evidence type="ECO:0000256" key="6">
    <source>
        <dbReference type="PIRNR" id="PIRNR000799"/>
    </source>
</evidence>
<dbReference type="InterPro" id="IPR007185">
    <property type="entry name" value="DNA_pol_a/d/e_bsu"/>
</dbReference>
<dbReference type="EMBL" id="GDKF01000100">
    <property type="protein sequence ID" value="JAT78522.1"/>
    <property type="molecule type" value="Transcribed_RNA"/>
</dbReference>
<dbReference type="GO" id="GO:0006261">
    <property type="term" value="P:DNA-templated DNA replication"/>
    <property type="evidence" value="ECO:0007669"/>
    <property type="project" value="InterPro"/>
</dbReference>
<reference evidence="8" key="1">
    <citation type="submission" date="2015-08" db="EMBL/GenBank/DDBJ databases">
        <authorList>
            <person name="Babu N.S."/>
            <person name="Beckwith C.J."/>
            <person name="Beseler K.G."/>
            <person name="Brison A."/>
            <person name="Carone J.V."/>
            <person name="Caskin T.P."/>
            <person name="Diamond M."/>
            <person name="Durham M.E."/>
            <person name="Foxe J.M."/>
            <person name="Go M."/>
            <person name="Henderson B.A."/>
            <person name="Jones I.B."/>
            <person name="McGettigan J.A."/>
            <person name="Micheletti S.J."/>
            <person name="Nasrallah M.E."/>
            <person name="Ortiz D."/>
            <person name="Piller C.R."/>
            <person name="Privatt S.R."/>
            <person name="Schneider S.L."/>
            <person name="Sharp S."/>
            <person name="Smith T.C."/>
            <person name="Stanton J.D."/>
            <person name="Ullery H.E."/>
            <person name="Wilson R.J."/>
            <person name="Serrano M.G."/>
            <person name="Buck G."/>
            <person name="Lee V."/>
            <person name="Wang Y."/>
            <person name="Carvalho R."/>
            <person name="Voegtly L."/>
            <person name="Shi R."/>
            <person name="Duckworth R."/>
            <person name="Johnson A."/>
            <person name="Loviza R."/>
            <person name="Walstead R."/>
            <person name="Shah Z."/>
            <person name="Kiflezghi M."/>
            <person name="Wade K."/>
            <person name="Ball S.L."/>
            <person name="Bradley K.W."/>
            <person name="Asai D.J."/>
            <person name="Bowman C.A."/>
            <person name="Russell D.A."/>
            <person name="Pope W.H."/>
            <person name="Jacobs-Sera D."/>
            <person name="Hendrix R.W."/>
            <person name="Hatfull G.F."/>
        </authorList>
    </citation>
    <scope>NUCLEOTIDE SEQUENCE</scope>
</reference>
<evidence type="ECO:0000313" key="8">
    <source>
        <dbReference type="EMBL" id="JAT78522.1"/>
    </source>
</evidence>
<comment type="similarity">
    <text evidence="2 6">Belongs to the DNA polymerase epsilon subunit B family.</text>
</comment>
<name>A0A1D2AH54_AUXPR</name>
<accession>A0A1D2AH54</accession>
<feature type="domain" description="DNA polymerase alpha/delta/epsilon subunit B" evidence="7">
    <location>
        <begin position="278"/>
        <end position="497"/>
    </location>
</feature>